<dbReference type="SUPFAM" id="SSF52540">
    <property type="entry name" value="P-loop containing nucleoside triphosphate hydrolases"/>
    <property type="match status" value="1"/>
</dbReference>
<name>A0AAN9XUL7_PSOTE</name>
<dbReference type="GO" id="GO:0009507">
    <property type="term" value="C:chloroplast"/>
    <property type="evidence" value="ECO:0007669"/>
    <property type="project" value="TreeGrafter"/>
</dbReference>
<dbReference type="Gene3D" id="3.20.20.140">
    <property type="entry name" value="Metal-dependent hydrolases"/>
    <property type="match status" value="1"/>
</dbReference>
<dbReference type="GO" id="GO:0005525">
    <property type="term" value="F:GTP binding"/>
    <property type="evidence" value="ECO:0007669"/>
    <property type="project" value="InterPro"/>
</dbReference>
<gene>
    <name evidence="2" type="ORF">VNO78_01283</name>
</gene>
<protein>
    <recommendedName>
        <fullName evidence="1">G domain-containing protein</fullName>
    </recommendedName>
</protein>
<comment type="caution">
    <text evidence="2">The sequence shown here is derived from an EMBL/GenBank/DDBJ whole genome shotgun (WGS) entry which is preliminary data.</text>
</comment>
<dbReference type="InterPro" id="IPR006073">
    <property type="entry name" value="GTP-bd"/>
</dbReference>
<dbReference type="EMBL" id="JAYMYS010000001">
    <property type="protein sequence ID" value="KAK7410478.1"/>
    <property type="molecule type" value="Genomic_DNA"/>
</dbReference>
<dbReference type="InterPro" id="IPR004721">
    <property type="entry name" value="DHOdimr"/>
</dbReference>
<dbReference type="InterPro" id="IPR027417">
    <property type="entry name" value="P-loop_NTPase"/>
</dbReference>
<dbReference type="PANTHER" id="PTHR43137">
    <property type="entry name" value="DIHYDROOROTASE"/>
    <property type="match status" value="1"/>
</dbReference>
<evidence type="ECO:0000259" key="1">
    <source>
        <dbReference type="Pfam" id="PF01926"/>
    </source>
</evidence>
<evidence type="ECO:0000313" key="2">
    <source>
        <dbReference type="EMBL" id="KAK7410478.1"/>
    </source>
</evidence>
<reference evidence="2 3" key="1">
    <citation type="submission" date="2024-01" db="EMBL/GenBank/DDBJ databases">
        <title>The genomes of 5 underutilized Papilionoideae crops provide insights into root nodulation and disease resistanc.</title>
        <authorList>
            <person name="Jiang F."/>
        </authorList>
    </citation>
    <scope>NUCLEOTIDE SEQUENCE [LARGE SCALE GENOMIC DNA]</scope>
    <source>
        <strain evidence="2">DUOXIRENSHENG_FW03</strain>
        <tissue evidence="2">Leaves</tissue>
    </source>
</reference>
<accession>A0AAN9XUL7</accession>
<dbReference type="Gene3D" id="3.40.50.300">
    <property type="entry name" value="P-loop containing nucleotide triphosphate hydrolases"/>
    <property type="match status" value="1"/>
</dbReference>
<dbReference type="GO" id="GO:0004151">
    <property type="term" value="F:dihydroorotase activity"/>
    <property type="evidence" value="ECO:0007669"/>
    <property type="project" value="InterPro"/>
</dbReference>
<dbReference type="InterPro" id="IPR032466">
    <property type="entry name" value="Metal_Hydrolase"/>
</dbReference>
<dbReference type="Pfam" id="PF01926">
    <property type="entry name" value="MMR_HSR1"/>
    <property type="match status" value="1"/>
</dbReference>
<organism evidence="2 3">
    <name type="scientific">Psophocarpus tetragonolobus</name>
    <name type="common">Winged bean</name>
    <name type="synonym">Dolichos tetragonolobus</name>
    <dbReference type="NCBI Taxonomy" id="3891"/>
    <lineage>
        <taxon>Eukaryota</taxon>
        <taxon>Viridiplantae</taxon>
        <taxon>Streptophyta</taxon>
        <taxon>Embryophyta</taxon>
        <taxon>Tracheophyta</taxon>
        <taxon>Spermatophyta</taxon>
        <taxon>Magnoliopsida</taxon>
        <taxon>eudicotyledons</taxon>
        <taxon>Gunneridae</taxon>
        <taxon>Pentapetalae</taxon>
        <taxon>rosids</taxon>
        <taxon>fabids</taxon>
        <taxon>Fabales</taxon>
        <taxon>Fabaceae</taxon>
        <taxon>Papilionoideae</taxon>
        <taxon>50 kb inversion clade</taxon>
        <taxon>NPAAA clade</taxon>
        <taxon>indigoferoid/millettioid clade</taxon>
        <taxon>Phaseoleae</taxon>
        <taxon>Psophocarpus</taxon>
    </lineage>
</organism>
<sequence length="173" mass="18885">MIVDTSRVITISKPQAIIMEELAISTTIGMDGIPLAVRELVIARMPLAGLTADDVGKSNMLNALVGEDRTIASTISGTTYDAIDTEFTGPNGQAFSVNQAFHAIRRSDVVALVIEVDALDKLEAFTSFNGPDFYGLPRSKLKIKLRKAPWKVPNYFSFPFEDIVPMYAGETLE</sequence>
<keyword evidence="3" id="KW-1185">Reference proteome</keyword>
<dbReference type="GO" id="GO:0006221">
    <property type="term" value="P:pyrimidine nucleotide biosynthetic process"/>
    <property type="evidence" value="ECO:0007669"/>
    <property type="project" value="TreeGrafter"/>
</dbReference>
<dbReference type="AlphaFoldDB" id="A0AAN9XUL7"/>
<dbReference type="Proteomes" id="UP001386955">
    <property type="component" value="Unassembled WGS sequence"/>
</dbReference>
<proteinExistence type="predicted"/>
<feature type="domain" description="G" evidence="1">
    <location>
        <begin position="54"/>
        <end position="122"/>
    </location>
</feature>
<evidence type="ECO:0000313" key="3">
    <source>
        <dbReference type="Proteomes" id="UP001386955"/>
    </source>
</evidence>
<dbReference type="PANTHER" id="PTHR43137:SF1">
    <property type="entry name" value="DIHYDROOROTASE"/>
    <property type="match status" value="1"/>
</dbReference>
<dbReference type="GO" id="GO:0006207">
    <property type="term" value="P:'de novo' pyrimidine nucleobase biosynthetic process"/>
    <property type="evidence" value="ECO:0007669"/>
    <property type="project" value="TreeGrafter"/>
</dbReference>
<dbReference type="SUPFAM" id="SSF51556">
    <property type="entry name" value="Metallo-dependent hydrolases"/>
    <property type="match status" value="1"/>
</dbReference>